<protein>
    <submittedName>
        <fullName evidence="1">Uncharacterized protein</fullName>
    </submittedName>
</protein>
<accession>A0A7J6NAN5</accession>
<evidence type="ECO:0000313" key="1">
    <source>
        <dbReference type="EMBL" id="KAF4680540.1"/>
    </source>
</evidence>
<organism evidence="1 2">
    <name type="scientific">Perkinsus olseni</name>
    <name type="common">Perkinsus atlanticus</name>
    <dbReference type="NCBI Taxonomy" id="32597"/>
    <lineage>
        <taxon>Eukaryota</taxon>
        <taxon>Sar</taxon>
        <taxon>Alveolata</taxon>
        <taxon>Perkinsozoa</taxon>
        <taxon>Perkinsea</taxon>
        <taxon>Perkinsida</taxon>
        <taxon>Perkinsidae</taxon>
        <taxon>Perkinsus</taxon>
    </lineage>
</organism>
<dbReference type="Proteomes" id="UP000574390">
    <property type="component" value="Unassembled WGS sequence"/>
</dbReference>
<sequence>MHKLPLQKSVIVTQLEQVSSSETTSLSSAGLCDYVPCRDGFTLSKACGLPCTGYHPECLPPIKGPTLIEQECFREILHSNHMIESCKFPDQAPVEDTDWP</sequence>
<dbReference type="EMBL" id="JABANM010037774">
    <property type="protein sequence ID" value="KAF4680540.1"/>
    <property type="molecule type" value="Genomic_DNA"/>
</dbReference>
<dbReference type="AlphaFoldDB" id="A0A7J6NAN5"/>
<gene>
    <name evidence="1" type="ORF">FOZ62_008440</name>
</gene>
<feature type="non-terminal residue" evidence="1">
    <location>
        <position position="100"/>
    </location>
</feature>
<comment type="caution">
    <text evidence="1">The sequence shown here is derived from an EMBL/GenBank/DDBJ whole genome shotgun (WGS) entry which is preliminary data.</text>
</comment>
<name>A0A7J6NAN5_PEROL</name>
<evidence type="ECO:0000313" key="2">
    <source>
        <dbReference type="Proteomes" id="UP000574390"/>
    </source>
</evidence>
<reference evidence="1 2" key="1">
    <citation type="submission" date="2020-04" db="EMBL/GenBank/DDBJ databases">
        <title>Perkinsus olseni comparative genomics.</title>
        <authorList>
            <person name="Bogema D.R."/>
        </authorList>
    </citation>
    <scope>NUCLEOTIDE SEQUENCE [LARGE SCALE GENOMIC DNA]</scope>
    <source>
        <strain evidence="1">ATCC PRA-205</strain>
    </source>
</reference>
<proteinExistence type="predicted"/>